<organism evidence="2 3">
    <name type="scientific">Paraburkholderia dioscoreae</name>
    <dbReference type="NCBI Taxonomy" id="2604047"/>
    <lineage>
        <taxon>Bacteria</taxon>
        <taxon>Pseudomonadati</taxon>
        <taxon>Pseudomonadota</taxon>
        <taxon>Betaproteobacteria</taxon>
        <taxon>Burkholderiales</taxon>
        <taxon>Burkholderiaceae</taxon>
        <taxon>Paraburkholderia</taxon>
    </lineage>
</organism>
<feature type="compositionally biased region" description="Basic and acidic residues" evidence="1">
    <location>
        <begin position="41"/>
        <end position="56"/>
    </location>
</feature>
<sequence length="66" mass="7445">MFGPDIDRAMMFEAPAGRRAGVLFLYFVILKKLTSPLDPLRSSRDAATREPGDRLSRQLHMVAPEQ</sequence>
<keyword evidence="3" id="KW-1185">Reference proteome</keyword>
<evidence type="ECO:0000256" key="1">
    <source>
        <dbReference type="SAM" id="MobiDB-lite"/>
    </source>
</evidence>
<reference evidence="2 3" key="1">
    <citation type="submission" date="2019-08" db="EMBL/GenBank/DDBJ databases">
        <authorList>
            <person name="Herpell B J."/>
        </authorList>
    </citation>
    <scope>NUCLEOTIDE SEQUENCE [LARGE SCALE GENOMIC DNA]</scope>
    <source>
        <strain evidence="3">Msb3</strain>
        <plasmid evidence="2 3">pI</plasmid>
    </source>
</reference>
<accession>A0A5Q4YUY3</accession>
<dbReference type="KEGG" id="pdio:PDMSB3_0189.2"/>
<name>A0A5Q4YUY3_9BURK</name>
<feature type="region of interest" description="Disordered" evidence="1">
    <location>
        <begin position="39"/>
        <end position="66"/>
    </location>
</feature>
<evidence type="ECO:0000313" key="3">
    <source>
        <dbReference type="Proteomes" id="UP000325811"/>
    </source>
</evidence>
<geneLocation type="plasmid" evidence="2 3">
    <name>pI</name>
</geneLocation>
<protein>
    <submittedName>
        <fullName evidence="2">Uncharacterized protein</fullName>
    </submittedName>
</protein>
<gene>
    <name evidence="2" type="ORF">PDMSB3_0189</name>
</gene>
<dbReference type="AlphaFoldDB" id="A0A5Q4YUY3"/>
<dbReference type="EMBL" id="LR699555">
    <property type="protein sequence ID" value="VVD31025.1"/>
    <property type="molecule type" value="Genomic_DNA"/>
</dbReference>
<dbReference type="Proteomes" id="UP000325811">
    <property type="component" value="Plasmid pI"/>
</dbReference>
<keyword evidence="2" id="KW-0614">Plasmid</keyword>
<proteinExistence type="predicted"/>
<evidence type="ECO:0000313" key="2">
    <source>
        <dbReference type="EMBL" id="VVD31025.1"/>
    </source>
</evidence>